<feature type="region of interest" description="Disordered" evidence="2">
    <location>
        <begin position="559"/>
        <end position="617"/>
    </location>
</feature>
<dbReference type="GO" id="GO:0005737">
    <property type="term" value="C:cytoplasm"/>
    <property type="evidence" value="ECO:0007669"/>
    <property type="project" value="TreeGrafter"/>
</dbReference>
<comment type="similarity">
    <text evidence="1">Belongs to the SIP5 family.</text>
</comment>
<feature type="region of interest" description="Disordered" evidence="2">
    <location>
        <begin position="280"/>
        <end position="322"/>
    </location>
</feature>
<dbReference type="EMBL" id="RWJN01000601">
    <property type="protein sequence ID" value="TCD60412.1"/>
    <property type="molecule type" value="Genomic_DNA"/>
</dbReference>
<evidence type="ECO:0000313" key="3">
    <source>
        <dbReference type="EMBL" id="TCD60412.1"/>
    </source>
</evidence>
<evidence type="ECO:0000313" key="4">
    <source>
        <dbReference type="Proteomes" id="UP000292702"/>
    </source>
</evidence>
<feature type="compositionally biased region" description="Low complexity" evidence="2">
    <location>
        <begin position="485"/>
        <end position="501"/>
    </location>
</feature>
<feature type="compositionally biased region" description="Polar residues" evidence="2">
    <location>
        <begin position="424"/>
        <end position="442"/>
    </location>
</feature>
<dbReference type="STRING" id="92696.A0A4R0R0W0"/>
<dbReference type="CDD" id="cd24139">
    <property type="entry name" value="SIP5-like"/>
    <property type="match status" value="1"/>
</dbReference>
<comment type="caution">
    <text evidence="3">The sequence shown here is derived from an EMBL/GenBank/DDBJ whole genome shotgun (WGS) entry which is preliminary data.</text>
</comment>
<feature type="compositionally biased region" description="Polar residues" evidence="2">
    <location>
        <begin position="201"/>
        <end position="216"/>
    </location>
</feature>
<sequence length="617" mass="65636">MGNSSSSGRGHQEDTVDFGHLTPQGVYTAKPEWNQNIVGQLIVERKLAPFYRPLEDYEDSWDDDQILAARKELPDPNATEGDAAISRAESVNSANSRSHSKRPSTAKEVARQPEAAIYRGAVECPICFLYYPPNINHSRCCDQAICTECFVQIKRADPTTTHLVSEPASCPYCVQENFGVVYTPPTWRAGIGSDGAASPPWQDSSRGMPSPTTSPNAAMKRRRRSFGPDSPEVVTIDHIRPDWEAKLNAVRAAVTRRANRRIIMRQVGDRLIPVGVTSGRVHALPTGEDGQPQEGTEGGADRGSRRSRRRGQNQDLNQFLGMNGPDLEELMVMEAMRLSLVEHEEQQRREREAKAKEQANAQNSAPEPGETLVGSSATGGASSPPSSATGPDTDGSTSTLTSPGLQNASEPVVANGDAQRASRSRNTGHGQSLSIDLPSSESGSGGAWKRRSSVSPYRVSAALRSAASTASALASSPSEDVPSPSRRVSGEGASSSAGPSRTTDDTPRMAANIPLPPESSEFIPDFSTSSIVPPASEPVAINRDVPSLPRMHHTDSFASSIDIDGIPTYDPLPSAPGSAASSFSHKPLLASPSLPDALSSSNSGNNSSQILSSSQVL</sequence>
<organism evidence="3 4">
    <name type="scientific">Steccherinum ochraceum</name>
    <dbReference type="NCBI Taxonomy" id="92696"/>
    <lineage>
        <taxon>Eukaryota</taxon>
        <taxon>Fungi</taxon>
        <taxon>Dikarya</taxon>
        <taxon>Basidiomycota</taxon>
        <taxon>Agaricomycotina</taxon>
        <taxon>Agaricomycetes</taxon>
        <taxon>Polyporales</taxon>
        <taxon>Steccherinaceae</taxon>
        <taxon>Steccherinum</taxon>
    </lineage>
</organism>
<dbReference type="InterPro" id="IPR039301">
    <property type="entry name" value="Sip5/DA2"/>
</dbReference>
<feature type="compositionally biased region" description="Low complexity" evidence="2">
    <location>
        <begin position="460"/>
        <end position="478"/>
    </location>
</feature>
<reference evidence="3 4" key="1">
    <citation type="submission" date="2018-11" db="EMBL/GenBank/DDBJ databases">
        <title>Genome assembly of Steccherinum ochraceum LE-BIN_3174, the white-rot fungus of the Steccherinaceae family (The Residual Polyporoid clade, Polyporales, Basidiomycota).</title>
        <authorList>
            <person name="Fedorova T.V."/>
            <person name="Glazunova O.A."/>
            <person name="Landesman E.O."/>
            <person name="Moiseenko K.V."/>
            <person name="Psurtseva N.V."/>
            <person name="Savinova O.S."/>
            <person name="Shakhova N.V."/>
            <person name="Tyazhelova T.V."/>
            <person name="Vasina D.V."/>
        </authorList>
    </citation>
    <scope>NUCLEOTIDE SEQUENCE [LARGE SCALE GENOMIC DNA]</scope>
    <source>
        <strain evidence="3 4">LE-BIN_3174</strain>
    </source>
</reference>
<accession>A0A4R0R0W0</accession>
<feature type="compositionally biased region" description="Basic and acidic residues" evidence="2">
    <location>
        <begin position="343"/>
        <end position="357"/>
    </location>
</feature>
<gene>
    <name evidence="3" type="primary">SIP5</name>
    <name evidence="3" type="ORF">EIP91_010217</name>
</gene>
<dbReference type="AlphaFoldDB" id="A0A4R0R0W0"/>
<feature type="region of interest" description="Disordered" evidence="2">
    <location>
        <begin position="191"/>
        <end position="233"/>
    </location>
</feature>
<feature type="compositionally biased region" description="Low complexity" evidence="2">
    <location>
        <begin position="571"/>
        <end position="617"/>
    </location>
</feature>
<feature type="compositionally biased region" description="Polar residues" evidence="2">
    <location>
        <begin position="395"/>
        <end position="409"/>
    </location>
</feature>
<dbReference type="OrthoDB" id="21471at2759"/>
<evidence type="ECO:0000256" key="1">
    <source>
        <dbReference type="ARBA" id="ARBA00010402"/>
    </source>
</evidence>
<feature type="region of interest" description="Disordered" evidence="2">
    <location>
        <begin position="1"/>
        <end position="23"/>
    </location>
</feature>
<dbReference type="Proteomes" id="UP000292702">
    <property type="component" value="Unassembled WGS sequence"/>
</dbReference>
<dbReference type="PANTHER" id="PTHR31315:SF1">
    <property type="entry name" value="PROTEIN SIP5"/>
    <property type="match status" value="1"/>
</dbReference>
<feature type="region of interest" description="Disordered" evidence="2">
    <location>
        <begin position="72"/>
        <end position="111"/>
    </location>
</feature>
<dbReference type="PANTHER" id="PTHR31315">
    <property type="entry name" value="PROTEIN SIP5"/>
    <property type="match status" value="1"/>
</dbReference>
<keyword evidence="4" id="KW-1185">Reference proteome</keyword>
<protein>
    <submittedName>
        <fullName evidence="3">SNF1-interacting protein</fullName>
    </submittedName>
</protein>
<feature type="region of interest" description="Disordered" evidence="2">
    <location>
        <begin position="343"/>
        <end position="538"/>
    </location>
</feature>
<feature type="compositionally biased region" description="Low complexity" evidence="2">
    <location>
        <begin position="375"/>
        <end position="394"/>
    </location>
</feature>
<proteinExistence type="inferred from homology"/>
<name>A0A4R0R0W0_9APHY</name>
<evidence type="ECO:0000256" key="2">
    <source>
        <dbReference type="SAM" id="MobiDB-lite"/>
    </source>
</evidence>